<sequence>MPLPGSTDKVRIPQRGHQNQIPASGSQYHQQNIIRALVTKQPHSHITGQNIRLQMPGAPTSLPWDQPQFRAPPYSPLGGRPTAEMIRCPHRPIGPRAPWYYAPLQVDPLSRV</sequence>
<reference evidence="2" key="1">
    <citation type="journal article" date="2023" name="Nat. Plants">
        <title>Single-cell RNA sequencing provides a high-resolution roadmap for understanding the multicellular compartmentation of specialized metabolism.</title>
        <authorList>
            <person name="Sun S."/>
            <person name="Shen X."/>
            <person name="Li Y."/>
            <person name="Li Y."/>
            <person name="Wang S."/>
            <person name="Li R."/>
            <person name="Zhang H."/>
            <person name="Shen G."/>
            <person name="Guo B."/>
            <person name="Wei J."/>
            <person name="Xu J."/>
            <person name="St-Pierre B."/>
            <person name="Chen S."/>
            <person name="Sun C."/>
        </authorList>
    </citation>
    <scope>NUCLEOTIDE SEQUENCE [LARGE SCALE GENOMIC DNA]</scope>
</reference>
<proteinExistence type="predicted"/>
<keyword evidence="2" id="KW-1185">Reference proteome</keyword>
<evidence type="ECO:0000313" key="2">
    <source>
        <dbReference type="Proteomes" id="UP001060085"/>
    </source>
</evidence>
<comment type="caution">
    <text evidence="1">The sequence shown here is derived from an EMBL/GenBank/DDBJ whole genome shotgun (WGS) entry which is preliminary data.</text>
</comment>
<dbReference type="EMBL" id="CM044705">
    <property type="protein sequence ID" value="KAI5663892.1"/>
    <property type="molecule type" value="Genomic_DNA"/>
</dbReference>
<dbReference type="Proteomes" id="UP001060085">
    <property type="component" value="Linkage Group LG05"/>
</dbReference>
<name>A0ACC0ATW4_CATRO</name>
<gene>
    <name evidence="1" type="ORF">M9H77_23215</name>
</gene>
<organism evidence="1 2">
    <name type="scientific">Catharanthus roseus</name>
    <name type="common">Madagascar periwinkle</name>
    <name type="synonym">Vinca rosea</name>
    <dbReference type="NCBI Taxonomy" id="4058"/>
    <lineage>
        <taxon>Eukaryota</taxon>
        <taxon>Viridiplantae</taxon>
        <taxon>Streptophyta</taxon>
        <taxon>Embryophyta</taxon>
        <taxon>Tracheophyta</taxon>
        <taxon>Spermatophyta</taxon>
        <taxon>Magnoliopsida</taxon>
        <taxon>eudicotyledons</taxon>
        <taxon>Gunneridae</taxon>
        <taxon>Pentapetalae</taxon>
        <taxon>asterids</taxon>
        <taxon>lamiids</taxon>
        <taxon>Gentianales</taxon>
        <taxon>Apocynaceae</taxon>
        <taxon>Rauvolfioideae</taxon>
        <taxon>Vinceae</taxon>
        <taxon>Catharanthinae</taxon>
        <taxon>Catharanthus</taxon>
    </lineage>
</organism>
<accession>A0ACC0ATW4</accession>
<protein>
    <submittedName>
        <fullName evidence="1">Uncharacterized protein</fullName>
    </submittedName>
</protein>
<evidence type="ECO:0000313" key="1">
    <source>
        <dbReference type="EMBL" id="KAI5663892.1"/>
    </source>
</evidence>